<dbReference type="InterPro" id="IPR000182">
    <property type="entry name" value="GNAT_dom"/>
</dbReference>
<keyword evidence="2" id="KW-0012">Acyltransferase</keyword>
<reference evidence="4 5" key="1">
    <citation type="submission" date="2017-11" db="EMBL/GenBank/DDBJ databases">
        <title>Sphingomonas oleivorans sp. nov., isolated from oil-contaminated soil.</title>
        <authorList>
            <person name="Wang L."/>
            <person name="Chen L."/>
        </authorList>
    </citation>
    <scope>NUCLEOTIDE SEQUENCE [LARGE SCALE GENOMIC DNA]</scope>
    <source>
        <strain evidence="4 5">K101</strain>
    </source>
</reference>
<evidence type="ECO:0000256" key="2">
    <source>
        <dbReference type="ARBA" id="ARBA00023315"/>
    </source>
</evidence>
<accession>A0A2T4HRI7</accession>
<name>A0A2T4HRI7_9SPHN</name>
<evidence type="ECO:0000313" key="4">
    <source>
        <dbReference type="EMBL" id="PTD18416.1"/>
    </source>
</evidence>
<dbReference type="SUPFAM" id="SSF55729">
    <property type="entry name" value="Acyl-CoA N-acyltransferases (Nat)"/>
    <property type="match status" value="1"/>
</dbReference>
<dbReference type="PANTHER" id="PTHR43800:SF1">
    <property type="entry name" value="PEPTIDYL-LYSINE N-ACETYLTRANSFERASE YJAB"/>
    <property type="match status" value="1"/>
</dbReference>
<gene>
    <name evidence="4" type="ORF">CV103_14985</name>
</gene>
<evidence type="ECO:0000259" key="3">
    <source>
        <dbReference type="PROSITE" id="PS51186"/>
    </source>
</evidence>
<evidence type="ECO:0000256" key="1">
    <source>
        <dbReference type="ARBA" id="ARBA00022679"/>
    </source>
</evidence>
<comment type="caution">
    <text evidence="4">The sequence shown here is derived from an EMBL/GenBank/DDBJ whole genome shotgun (WGS) entry which is preliminary data.</text>
</comment>
<evidence type="ECO:0000313" key="5">
    <source>
        <dbReference type="Proteomes" id="UP000241206"/>
    </source>
</evidence>
<keyword evidence="1" id="KW-0808">Transferase</keyword>
<dbReference type="CDD" id="cd04301">
    <property type="entry name" value="NAT_SF"/>
    <property type="match status" value="1"/>
</dbReference>
<keyword evidence="5" id="KW-1185">Reference proteome</keyword>
<dbReference type="AlphaFoldDB" id="A0A2T4HRI7"/>
<dbReference type="EMBL" id="PHHF01000064">
    <property type="protein sequence ID" value="PTD18416.1"/>
    <property type="molecule type" value="Genomic_DNA"/>
</dbReference>
<dbReference type="Pfam" id="PF13508">
    <property type="entry name" value="Acetyltransf_7"/>
    <property type="match status" value="1"/>
</dbReference>
<feature type="domain" description="N-acetyltransferase" evidence="3">
    <location>
        <begin position="14"/>
        <end position="158"/>
    </location>
</feature>
<dbReference type="Gene3D" id="3.40.630.30">
    <property type="match status" value="1"/>
</dbReference>
<dbReference type="InterPro" id="IPR016181">
    <property type="entry name" value="Acyl_CoA_acyltransferase"/>
</dbReference>
<dbReference type="PANTHER" id="PTHR43800">
    <property type="entry name" value="PEPTIDYL-LYSINE N-ACETYLTRANSFERASE YJAB"/>
    <property type="match status" value="1"/>
</dbReference>
<protein>
    <recommendedName>
        <fullName evidence="3">N-acetyltransferase domain-containing protein</fullName>
    </recommendedName>
</protein>
<dbReference type="PROSITE" id="PS51186">
    <property type="entry name" value="GNAT"/>
    <property type="match status" value="1"/>
</dbReference>
<proteinExistence type="predicted"/>
<sequence>MGDWFSPEARMPNFILKSARETDWPAMIAIHRRARKSELGLAEDASIPAALPDLEATLPGFDGFIWLAQGMNQLFGFVAVRGKEIVWLYVDPDYHRAGVGRALLRFAMTKCGRGVHATMIAGNAPALALYRSLGFNLVSSDTVTVPGFFAPKSSWRLECHDLRYPLSPGEDR</sequence>
<dbReference type="Proteomes" id="UP000241206">
    <property type="component" value="Unassembled WGS sequence"/>
</dbReference>
<organism evidence="4 5">
    <name type="scientific">Edaphosphingomonas fennica</name>
    <dbReference type="NCBI Taxonomy" id="114404"/>
    <lineage>
        <taxon>Bacteria</taxon>
        <taxon>Pseudomonadati</taxon>
        <taxon>Pseudomonadota</taxon>
        <taxon>Alphaproteobacteria</taxon>
        <taxon>Sphingomonadales</taxon>
        <taxon>Rhizorhabdaceae</taxon>
        <taxon>Edaphosphingomonas</taxon>
    </lineage>
</organism>
<dbReference type="GO" id="GO:0016747">
    <property type="term" value="F:acyltransferase activity, transferring groups other than amino-acyl groups"/>
    <property type="evidence" value="ECO:0007669"/>
    <property type="project" value="InterPro"/>
</dbReference>